<dbReference type="AlphaFoldDB" id="D2CFR3"/>
<feature type="region of interest" description="Disordered" evidence="1">
    <location>
        <begin position="124"/>
        <end position="155"/>
    </location>
</feature>
<sequence length="155" mass="16150">MGAGVGARAGGPLPVELVVDDVTVHEQVQEVPGADPPVDVQRLGEETRRQQTRPVVHPALVTQLAHGRVDDRVAGPPVPPRGDVPGGVVLAAPPVVPCAVVPPGRLGPGRQHLVVEVPPAQLTDEGLRARTSPRACPVDGLDRGERPEVEVGRQP</sequence>
<accession>D2CFR3</accession>
<evidence type="ECO:0000256" key="1">
    <source>
        <dbReference type="SAM" id="MobiDB-lite"/>
    </source>
</evidence>
<protein>
    <submittedName>
        <fullName evidence="2">Putative deoxiribopirymidine photolyase</fullName>
    </submittedName>
</protein>
<dbReference type="GO" id="GO:0016829">
    <property type="term" value="F:lyase activity"/>
    <property type="evidence" value="ECO:0007669"/>
    <property type="project" value="UniProtKB-KW"/>
</dbReference>
<keyword evidence="2" id="KW-0456">Lyase</keyword>
<name>D2CFR3_9ACTN</name>
<proteinExistence type="predicted"/>
<reference evidence="2" key="1">
    <citation type="submission" date="2006-07" db="EMBL/GenBank/DDBJ databases">
        <authorList>
            <person name="Sun Q."/>
        </authorList>
    </citation>
    <scope>NUCLEOTIDE SEQUENCE</scope>
    <source>
        <strain evidence="2">139</strain>
    </source>
</reference>
<reference evidence="2" key="2">
    <citation type="journal article" date="2011" name="Biochimie">
        <title>Identification and characterization of a novel spermidine/spermine acetyltransferase encoded by gene ste26 from Streptomyces sp. 139.</title>
        <authorList>
            <person name="Bai L."/>
            <person name="Chang M."/>
            <person name="Shan J."/>
            <person name="Jiang R."/>
            <person name="Zhang Y."/>
            <person name="Zhang R."/>
            <person name="Li Y."/>
        </authorList>
    </citation>
    <scope>NUCLEOTIDE SEQUENCE</scope>
    <source>
        <strain evidence="2">139</strain>
    </source>
</reference>
<organism evidence="2">
    <name type="scientific">Streptomyces sp. 139</name>
    <dbReference type="NCBI Taxonomy" id="203783"/>
    <lineage>
        <taxon>Bacteria</taxon>
        <taxon>Bacillati</taxon>
        <taxon>Actinomycetota</taxon>
        <taxon>Actinomycetes</taxon>
        <taxon>Kitasatosporales</taxon>
        <taxon>Streptomycetaceae</taxon>
        <taxon>Streptomyces</taxon>
    </lineage>
</organism>
<feature type="compositionally biased region" description="Basic and acidic residues" evidence="1">
    <location>
        <begin position="140"/>
        <end position="155"/>
    </location>
</feature>
<evidence type="ECO:0000313" key="2">
    <source>
        <dbReference type="EMBL" id="ABI47994.1"/>
    </source>
</evidence>
<dbReference type="EMBL" id="DQ852337">
    <property type="protein sequence ID" value="ABI47994.1"/>
    <property type="molecule type" value="Genomic_DNA"/>
</dbReference>